<feature type="domain" description="HTH gntR-type" evidence="4">
    <location>
        <begin position="20"/>
        <end position="88"/>
    </location>
</feature>
<keyword evidence="1" id="KW-0805">Transcription regulation</keyword>
<dbReference type="InterPro" id="IPR000524">
    <property type="entry name" value="Tscrpt_reg_HTH_GntR"/>
</dbReference>
<dbReference type="EMBL" id="QGLR01000018">
    <property type="protein sequence ID" value="PXZ03610.1"/>
    <property type="molecule type" value="Genomic_DNA"/>
</dbReference>
<dbReference type="SUPFAM" id="SSF46785">
    <property type="entry name" value="Winged helix' DNA-binding domain"/>
    <property type="match status" value="1"/>
</dbReference>
<dbReference type="OrthoDB" id="6626198at2"/>
<comment type="caution">
    <text evidence="5">The sequence shown here is derived from an EMBL/GenBank/DDBJ whole genome shotgun (WGS) entry which is preliminary data.</text>
</comment>
<dbReference type="GO" id="GO:0045892">
    <property type="term" value="P:negative regulation of DNA-templated transcription"/>
    <property type="evidence" value="ECO:0007669"/>
    <property type="project" value="TreeGrafter"/>
</dbReference>
<dbReference type="Gene3D" id="3.40.1410.10">
    <property type="entry name" value="Chorismate lyase-like"/>
    <property type="match status" value="1"/>
</dbReference>
<keyword evidence="3" id="KW-0804">Transcription</keyword>
<dbReference type="SUPFAM" id="SSF64288">
    <property type="entry name" value="Chorismate lyase-like"/>
    <property type="match status" value="1"/>
</dbReference>
<evidence type="ECO:0000259" key="4">
    <source>
        <dbReference type="PROSITE" id="PS50949"/>
    </source>
</evidence>
<dbReference type="PANTHER" id="PTHR44846:SF1">
    <property type="entry name" value="MANNOSYL-D-GLYCERATE TRANSPORT_METABOLISM SYSTEM REPRESSOR MNGR-RELATED"/>
    <property type="match status" value="1"/>
</dbReference>
<dbReference type="InterPro" id="IPR028978">
    <property type="entry name" value="Chorismate_lyase_/UTRA_dom_sf"/>
</dbReference>
<keyword evidence="2" id="KW-0238">DNA-binding</keyword>
<sequence length="246" mass="28217">MDLNIIYRLKISSITEKKIVKLFEKIADHLIEKINTGQYGVGSELPPEVQLQKDYDVSRTTVRKAIDLLVEKNMVVRKKGVGLFVAPMLSTQNILEMTGIIKPGIYQHHKKIIKEAYLRQAGLYYSQLLKIKPSELIYYISFLEIAKNSVVKEIFILPLNHFPDFQVSIIKVLSALEITNSGKKKVDKLEQDLQLIVANAELAKQLRCQINEPLFKVSNHYFDINSEPIAIEYKFASNTKYVVDFT</sequence>
<dbReference type="CDD" id="cd07377">
    <property type="entry name" value="WHTH_GntR"/>
    <property type="match status" value="1"/>
</dbReference>
<evidence type="ECO:0000256" key="3">
    <source>
        <dbReference type="ARBA" id="ARBA00023163"/>
    </source>
</evidence>
<gene>
    <name evidence="5" type="ORF">DKK70_15400</name>
</gene>
<dbReference type="PANTHER" id="PTHR44846">
    <property type="entry name" value="MANNOSYL-D-GLYCERATE TRANSPORT/METABOLISM SYSTEM REPRESSOR MNGR-RELATED"/>
    <property type="match status" value="1"/>
</dbReference>
<keyword evidence="6" id="KW-1185">Reference proteome</keyword>
<dbReference type="Gene3D" id="1.10.10.10">
    <property type="entry name" value="Winged helix-like DNA-binding domain superfamily/Winged helix DNA-binding domain"/>
    <property type="match status" value="1"/>
</dbReference>
<protein>
    <submittedName>
        <fullName evidence="5">GntR family transcriptional regulator</fullName>
    </submittedName>
</protein>
<evidence type="ECO:0000313" key="5">
    <source>
        <dbReference type="EMBL" id="PXZ03610.1"/>
    </source>
</evidence>
<organism evidence="5 6">
    <name type="scientific">Gilliamella apicola</name>
    <dbReference type="NCBI Taxonomy" id="1196095"/>
    <lineage>
        <taxon>Bacteria</taxon>
        <taxon>Pseudomonadati</taxon>
        <taxon>Pseudomonadota</taxon>
        <taxon>Gammaproteobacteria</taxon>
        <taxon>Orbales</taxon>
        <taxon>Orbaceae</taxon>
        <taxon>Gilliamella</taxon>
    </lineage>
</organism>
<dbReference type="InterPro" id="IPR050679">
    <property type="entry name" value="Bact_HTH_transcr_reg"/>
</dbReference>
<reference evidence="5 6" key="1">
    <citation type="submission" date="2018-05" db="EMBL/GenBank/DDBJ databases">
        <title>Reference genomes for bee gut microbiota database.</title>
        <authorList>
            <person name="Ellegaard K.M."/>
        </authorList>
    </citation>
    <scope>NUCLEOTIDE SEQUENCE [LARGE SCALE GENOMIC DNA]</scope>
    <source>
        <strain evidence="5 6">ESL0182</strain>
    </source>
</reference>
<dbReference type="SMART" id="SM00345">
    <property type="entry name" value="HTH_GNTR"/>
    <property type="match status" value="1"/>
</dbReference>
<dbReference type="InterPro" id="IPR036388">
    <property type="entry name" value="WH-like_DNA-bd_sf"/>
</dbReference>
<evidence type="ECO:0000256" key="1">
    <source>
        <dbReference type="ARBA" id="ARBA00023015"/>
    </source>
</evidence>
<dbReference type="InterPro" id="IPR036390">
    <property type="entry name" value="WH_DNA-bd_sf"/>
</dbReference>
<dbReference type="GO" id="GO:0003700">
    <property type="term" value="F:DNA-binding transcription factor activity"/>
    <property type="evidence" value="ECO:0007669"/>
    <property type="project" value="InterPro"/>
</dbReference>
<dbReference type="PROSITE" id="PS50949">
    <property type="entry name" value="HTH_GNTR"/>
    <property type="match status" value="1"/>
</dbReference>
<name>A0A2V4DSH5_9GAMM</name>
<dbReference type="GO" id="GO:0003677">
    <property type="term" value="F:DNA binding"/>
    <property type="evidence" value="ECO:0007669"/>
    <property type="project" value="UniProtKB-KW"/>
</dbReference>
<dbReference type="PRINTS" id="PR00035">
    <property type="entry name" value="HTHGNTR"/>
</dbReference>
<accession>A0A2V4DSH5</accession>
<dbReference type="STRING" id="1196095.GAPWK_2736"/>
<dbReference type="Pfam" id="PF00392">
    <property type="entry name" value="GntR"/>
    <property type="match status" value="1"/>
</dbReference>
<evidence type="ECO:0000256" key="2">
    <source>
        <dbReference type="ARBA" id="ARBA00023125"/>
    </source>
</evidence>
<proteinExistence type="predicted"/>
<evidence type="ECO:0000313" key="6">
    <source>
        <dbReference type="Proteomes" id="UP000247932"/>
    </source>
</evidence>
<dbReference type="Proteomes" id="UP000247932">
    <property type="component" value="Unassembled WGS sequence"/>
</dbReference>
<dbReference type="AlphaFoldDB" id="A0A2V4DSH5"/>